<dbReference type="OrthoDB" id="2447334at2759"/>
<feature type="compositionally biased region" description="Polar residues" evidence="1">
    <location>
        <begin position="336"/>
        <end position="345"/>
    </location>
</feature>
<comment type="caution">
    <text evidence="2">The sequence shown here is derived from an EMBL/GenBank/DDBJ whole genome shotgun (WGS) entry which is preliminary data.</text>
</comment>
<feature type="region of interest" description="Disordered" evidence="1">
    <location>
        <begin position="325"/>
        <end position="359"/>
    </location>
</feature>
<evidence type="ECO:0000313" key="3">
    <source>
        <dbReference type="Proteomes" id="UP000749646"/>
    </source>
</evidence>
<protein>
    <submittedName>
        <fullName evidence="2">Uncharacterized protein</fullName>
    </submittedName>
</protein>
<dbReference type="Proteomes" id="UP000749646">
    <property type="component" value="Unassembled WGS sequence"/>
</dbReference>
<reference evidence="2" key="1">
    <citation type="journal article" date="2020" name="Fungal Divers.">
        <title>Resolving the Mortierellaceae phylogeny through synthesis of multi-gene phylogenetics and phylogenomics.</title>
        <authorList>
            <person name="Vandepol N."/>
            <person name="Liber J."/>
            <person name="Desiro A."/>
            <person name="Na H."/>
            <person name="Kennedy M."/>
            <person name="Barry K."/>
            <person name="Grigoriev I.V."/>
            <person name="Miller A.N."/>
            <person name="O'Donnell K."/>
            <person name="Stajich J.E."/>
            <person name="Bonito G."/>
        </authorList>
    </citation>
    <scope>NUCLEOTIDE SEQUENCE</scope>
    <source>
        <strain evidence="2">MES-2147</strain>
    </source>
</reference>
<organism evidence="2 3">
    <name type="scientific">Modicella reniformis</name>
    <dbReference type="NCBI Taxonomy" id="1440133"/>
    <lineage>
        <taxon>Eukaryota</taxon>
        <taxon>Fungi</taxon>
        <taxon>Fungi incertae sedis</taxon>
        <taxon>Mucoromycota</taxon>
        <taxon>Mortierellomycotina</taxon>
        <taxon>Mortierellomycetes</taxon>
        <taxon>Mortierellales</taxon>
        <taxon>Mortierellaceae</taxon>
        <taxon>Modicella</taxon>
    </lineage>
</organism>
<dbReference type="AlphaFoldDB" id="A0A9P6IZY7"/>
<name>A0A9P6IZY7_9FUNG</name>
<keyword evidence="3" id="KW-1185">Reference proteome</keyword>
<accession>A0A9P6IZY7</accession>
<gene>
    <name evidence="2" type="ORF">BGZ65_003003</name>
</gene>
<dbReference type="EMBL" id="JAAAHW010006716">
    <property type="protein sequence ID" value="KAF9956060.1"/>
    <property type="molecule type" value="Genomic_DNA"/>
</dbReference>
<evidence type="ECO:0000256" key="1">
    <source>
        <dbReference type="SAM" id="MobiDB-lite"/>
    </source>
</evidence>
<sequence>MQHEYEQIFDKFKGEPWTLPSGQKLDDLVRPFVLSLTAESVMHSCIIDNVDTVVELVQEKVDKDELLRVLGDGGEGDDERAWLLTEAEQAFINLYDKSPTEVNRLISIGYTGVLAEGKNLTEAPDAAFCDEVHRLIDRLRSIYKRNQYQLPEKQSEAWYGGRRKNDQQTSPLVKQQCGRKADGIVKSATKAYELAIMEAAKIENGPQGTKAMTDTIKLGKMMKDCFDLIRRNSRTDVRHGLAIYGMRISAGTIAFYRLRHCHGRFFQLVCEGSVAFPAVWQTDGANTSEILTVITLLLGFQRQIRAMARMVSDLTSAKFKLLKAPSGKANDKWPPTLTTPNSSPRMSPHPATLPPALTL</sequence>
<proteinExistence type="predicted"/>
<evidence type="ECO:0000313" key="2">
    <source>
        <dbReference type="EMBL" id="KAF9956060.1"/>
    </source>
</evidence>